<name>A0A9X0I126_9ACTN</name>
<evidence type="ECO:0000313" key="2">
    <source>
        <dbReference type="EMBL" id="KUJ44824.1"/>
    </source>
</evidence>
<organism evidence="2 3">
    <name type="scientific">Micromonospora maris</name>
    <dbReference type="NCBI Taxonomy" id="1003110"/>
    <lineage>
        <taxon>Bacteria</taxon>
        <taxon>Bacillati</taxon>
        <taxon>Actinomycetota</taxon>
        <taxon>Actinomycetes</taxon>
        <taxon>Micromonosporales</taxon>
        <taxon>Micromonosporaceae</taxon>
        <taxon>Micromonospora</taxon>
    </lineage>
</organism>
<dbReference type="RefSeq" id="WP_013734097.1">
    <property type="nucleotide sequence ID" value="NZ_LMWI01000002.1"/>
</dbReference>
<protein>
    <submittedName>
        <fullName evidence="2">Uncharacterized protein</fullName>
    </submittedName>
</protein>
<comment type="caution">
    <text evidence="2">The sequence shown here is derived from an EMBL/GenBank/DDBJ whole genome shotgun (WGS) entry which is preliminary data.</text>
</comment>
<dbReference type="Proteomes" id="UP000053246">
    <property type="component" value="Unassembled WGS sequence"/>
</dbReference>
<reference evidence="2 3" key="1">
    <citation type="submission" date="2015-10" db="EMBL/GenBank/DDBJ databases">
        <authorList>
            <person name="Ju K.-S."/>
            <person name="Doroghazi J.R."/>
            <person name="Metcalf W.W."/>
        </authorList>
    </citation>
    <scope>NUCLEOTIDE SEQUENCE [LARGE SCALE GENOMIC DNA]</scope>
    <source>
        <strain evidence="2 3">NRRL B-24793</strain>
    </source>
</reference>
<gene>
    <name evidence="2" type="ORF">ADL17_16920</name>
</gene>
<keyword evidence="3" id="KW-1185">Reference proteome</keyword>
<dbReference type="OMA" id="FHYDRPN"/>
<dbReference type="EMBL" id="LMWI01000002">
    <property type="protein sequence ID" value="KUJ44824.1"/>
    <property type="molecule type" value="Genomic_DNA"/>
</dbReference>
<proteinExistence type="predicted"/>
<feature type="region of interest" description="Disordered" evidence="1">
    <location>
        <begin position="150"/>
        <end position="188"/>
    </location>
</feature>
<sequence>MPDITTVPTGTPIALLPYRIETRYLPRSGGQPGADLLVRVYPDQIHFDSHEPGLTPVETQARKEFLAAGGRDPDPDAPDVVSAWARLVEQFGETRAAWLARRPTDGEPLGDRPAMWSQPVRARALPDRFVVLGYRAGQLVFQRETAPIPRDLAVSPPPGEAVTPAPPPAPDASGHRPDPLDAPPGMTWMIDPAEGEANGMLLRVPLSPTQLVLDRLVVLGVRVEARPGDPDGTAGVRGAADLAALLTSHRYTDGLALVAQGTPTNNTERGPSGLDEAGLAATTSRRELLPDAADDGSDGARLAAALGVPRKVFGRVEGAEGRESRDAQAMNAALWPATWGYLLERFLTTVGPTRLEPYRRHFVDWVRARGPLATLRIGNQPYGVLPVVSLDRYQADPTDPTGARVADLVRRLRPTWLTALTTSRPETKPVLEILKRRPVSDGYAMRGVFGAHEWFDRALGFEGGPEGLDRSQLAGRVVGAQLMHQRISAALGVPPFTAFDAVKAFTGATLHDGHLPTVAADLTAPTVPWLAALRARMLATLPADVEAGGWPGKPADSVLYLLLRHAARLVATGPAPDVRGYPTRGHFGDPAAEPPPLNRYEELLAALDDLATRPARVVDLATRESLDLAGFRFDAWATSVATRRLARLRADPHAGLALGGYGFVENLTPGSQDLAVPADQIPPGEAPGLLRRASDAGYLHAPSVAQAATAAVLRAGHLNHAEEAGATGTSPFALDLSSRRVRLGTAVVDGLRQGQTLAALIGYRIERALHDTGQAAGIPALRRAVAALAGQTGEQEVVDGVALLTAHTAGQLRWGVGGLPPLAAVRPAIEVAREALDAVGDLSVAEGLHHTLQGNYQRASAALAIGKVDGVAPPELEVVRTPRTGAGITHRLLLMLDAPPPDTGPGGWQTGPRETAEPALAAWVAAVLGPAERVVADLTFVDPATGAALAPNRRVTLDDALPYPLDLLGYADDPAGIESRLAWHHLDPARRPTDVGPDATVRLLPDPAGPLSAGQVYLTDLLEVVRSIAAVLSTARPLTRTDLVAGGTAGDEDEPDGVLLEELRQRATVAHLGLTTLRAALRDAVGDIEDHGHPEGVADLSTAAAHLLTATAFGVPNVVPVARHILDATAADGGPAAEVTAAAVATLTTQVLAGYAEVRRRSMAADEIAARASRAPDWVDLLRAVFGPGFLVVPRFTPADPGQLARAFAGTSVSGAPAGQEPLAWFARTARIRPAVAAVETVCRFGQALATGWGLDLRVGQVPAPAAGEPARRWVGLPPLDPADTVPTGVTSLVAVGAGPAATGSLAGLLLDEWGEVVPARRETTAVAYHYDAPGAQAPQAVLLAVSPRPAGSSWTLDDLAATVNETIDLVKLRSVDRTDLIPEHLLSSLAYLPLWPTTAPGAVEVSRLASVPATFGVPKVAGQPRIGSVVLKGTQTALAGIRQGRTVQVIVTGENLHIPQETSTWSVDKPGLRLRVLAQSPDQTELELSAARTGTDYPAVDTYELRLVTRGGIATWLVRVTPRVTITAVTPAVVRQDQYDATVVLEVDGHLLPTVPIPHRDPPITFRVLGLDLPVTGVVPAAVPGRAAVTLRVPGRPKPPVEYNDRGKPIIKTKHWTPVPATLAVQGAWEHDEPSTEAYHELVGAFTYEVMSWTNADV</sequence>
<feature type="compositionally biased region" description="Pro residues" evidence="1">
    <location>
        <begin position="155"/>
        <end position="170"/>
    </location>
</feature>
<evidence type="ECO:0000313" key="3">
    <source>
        <dbReference type="Proteomes" id="UP000053246"/>
    </source>
</evidence>
<accession>A0A9X0I126</accession>
<evidence type="ECO:0000256" key="1">
    <source>
        <dbReference type="SAM" id="MobiDB-lite"/>
    </source>
</evidence>